<proteinExistence type="predicted"/>
<dbReference type="InterPro" id="IPR025420">
    <property type="entry name" value="DUF4143"/>
</dbReference>
<reference evidence="2" key="1">
    <citation type="submission" date="2020-12" db="EMBL/GenBank/DDBJ databases">
        <title>M. sibirica DSM 26468T genome.</title>
        <authorList>
            <person name="Thieme N."/>
            <person name="Rettenmaier R."/>
            <person name="Zverlov V."/>
            <person name="Liebl W."/>
        </authorList>
    </citation>
    <scope>NUCLEOTIDE SEQUENCE</scope>
    <source>
        <strain evidence="2">DSM 26468</strain>
    </source>
</reference>
<dbReference type="PANTHER" id="PTHR33295:SF7">
    <property type="entry name" value="ATPASE"/>
    <property type="match status" value="1"/>
</dbReference>
<organism evidence="2 3">
    <name type="scientific">Mobilitalea sibirica</name>
    <dbReference type="NCBI Taxonomy" id="1462919"/>
    <lineage>
        <taxon>Bacteria</taxon>
        <taxon>Bacillati</taxon>
        <taxon>Bacillota</taxon>
        <taxon>Clostridia</taxon>
        <taxon>Lachnospirales</taxon>
        <taxon>Lachnospiraceae</taxon>
        <taxon>Mobilitalea</taxon>
    </lineage>
</organism>
<accession>A0A8J7H2C9</accession>
<dbReference type="Pfam" id="PF13173">
    <property type="entry name" value="AAA_14"/>
    <property type="match status" value="1"/>
</dbReference>
<comment type="caution">
    <text evidence="2">The sequence shown here is derived from an EMBL/GenBank/DDBJ whole genome shotgun (WGS) entry which is preliminary data.</text>
</comment>
<dbReference type="Proteomes" id="UP000623269">
    <property type="component" value="Unassembled WGS sequence"/>
</dbReference>
<name>A0A8J7H2C9_9FIRM</name>
<feature type="domain" description="AAA+ ATPase" evidence="1">
    <location>
        <begin position="17"/>
        <end position="151"/>
    </location>
</feature>
<keyword evidence="2" id="KW-0067">ATP-binding</keyword>
<dbReference type="SMART" id="SM00382">
    <property type="entry name" value="AAA"/>
    <property type="match status" value="1"/>
</dbReference>
<dbReference type="PANTHER" id="PTHR33295">
    <property type="entry name" value="ATPASE"/>
    <property type="match status" value="1"/>
</dbReference>
<dbReference type="InterPro" id="IPR027417">
    <property type="entry name" value="P-loop_NTPase"/>
</dbReference>
<protein>
    <submittedName>
        <fullName evidence="2">ATP-binding protein</fullName>
    </submittedName>
</protein>
<dbReference type="RefSeq" id="WP_197661114.1">
    <property type="nucleotide sequence ID" value="NZ_JAEAGR010000007.1"/>
</dbReference>
<keyword evidence="3" id="KW-1185">Reference proteome</keyword>
<dbReference type="Gene3D" id="3.40.50.300">
    <property type="entry name" value="P-loop containing nucleotide triphosphate hydrolases"/>
    <property type="match status" value="1"/>
</dbReference>
<dbReference type="Pfam" id="PF13635">
    <property type="entry name" value="DUF4143"/>
    <property type="match status" value="1"/>
</dbReference>
<keyword evidence="2" id="KW-0547">Nucleotide-binding</keyword>
<evidence type="ECO:0000313" key="2">
    <source>
        <dbReference type="EMBL" id="MBH1940888.1"/>
    </source>
</evidence>
<dbReference type="CDD" id="cd00009">
    <property type="entry name" value="AAA"/>
    <property type="match status" value="1"/>
</dbReference>
<evidence type="ECO:0000259" key="1">
    <source>
        <dbReference type="SMART" id="SM00382"/>
    </source>
</evidence>
<dbReference type="SUPFAM" id="SSF52540">
    <property type="entry name" value="P-loop containing nucleoside triphosphate hydrolases"/>
    <property type="match status" value="1"/>
</dbReference>
<sequence length="430" mass="50200">MKRKVIDELISWKTIDKRKPILLTGAKGVGKTYLAYDFAKAFFERILYINFEREHGVSEFFESKDPAIINQILNKHFHLNEEATCENKILILDEVSFSSSVLSSLKPLQQTGYYPYILIITSNPLPSEYKNEFNHIPVHPMDFDEFLKATANEWYIEAIITHYEANKKIPDIVHKELLALHELYMQIGGMPGIINEYLNLSSTVNIAEQHSFLMNSYHDYIIKSSLEGDALKMNQVLDSLSYQLRKENKKFQYKLIRKGTTHAMYKDAIQSLIDRNYVIPCLKLSNEQIMQPITYLQTKEINKIEYNNNFKLYMSDIGLLYTEIAKEEFRPFNKISQKSLLENYVAQALMAKGYQLMFWESDSMAKVDFIIIKNNEIVPIEIHRGNNTRSKSISVLKQKCEFPYAIKISEKNFEYSNSIKYVPHYAVFCI</sequence>
<gene>
    <name evidence="2" type="ORF">I5677_08300</name>
</gene>
<dbReference type="GO" id="GO:0005524">
    <property type="term" value="F:ATP binding"/>
    <property type="evidence" value="ECO:0007669"/>
    <property type="project" value="UniProtKB-KW"/>
</dbReference>
<evidence type="ECO:0000313" key="3">
    <source>
        <dbReference type="Proteomes" id="UP000623269"/>
    </source>
</evidence>
<dbReference type="InterPro" id="IPR003593">
    <property type="entry name" value="AAA+_ATPase"/>
</dbReference>
<dbReference type="AlphaFoldDB" id="A0A8J7H2C9"/>
<dbReference type="InterPro" id="IPR041682">
    <property type="entry name" value="AAA_14"/>
</dbReference>
<dbReference type="EMBL" id="JAEAGR010000007">
    <property type="protein sequence ID" value="MBH1940888.1"/>
    <property type="molecule type" value="Genomic_DNA"/>
</dbReference>